<dbReference type="EMBL" id="MEXH01000026">
    <property type="protein sequence ID" value="OGC91964.1"/>
    <property type="molecule type" value="Genomic_DNA"/>
</dbReference>
<evidence type="ECO:0000256" key="1">
    <source>
        <dbReference type="SAM" id="Phobius"/>
    </source>
</evidence>
<proteinExistence type="predicted"/>
<protein>
    <recommendedName>
        <fullName evidence="4">DUF4012 domain-containing protein</fullName>
    </recommendedName>
</protein>
<evidence type="ECO:0008006" key="4">
    <source>
        <dbReference type="Google" id="ProtNLM"/>
    </source>
</evidence>
<comment type="caution">
    <text evidence="2">The sequence shown here is derived from an EMBL/GenBank/DDBJ whole genome shotgun (WGS) entry which is preliminary data.</text>
</comment>
<accession>A0A1F4YDJ9</accession>
<dbReference type="InterPro" id="IPR025101">
    <property type="entry name" value="DUF4012"/>
</dbReference>
<feature type="transmembrane region" description="Helical" evidence="1">
    <location>
        <begin position="24"/>
        <end position="45"/>
    </location>
</feature>
<organism evidence="2 3">
    <name type="scientific">Candidatus Amesbacteria bacterium RIFCSPHIGHO2_01_FULL_48_32b</name>
    <dbReference type="NCBI Taxonomy" id="1797253"/>
    <lineage>
        <taxon>Bacteria</taxon>
        <taxon>Candidatus Amesiibacteriota</taxon>
    </lineage>
</organism>
<dbReference type="AlphaFoldDB" id="A0A1F4YDJ9"/>
<evidence type="ECO:0000313" key="3">
    <source>
        <dbReference type="Proteomes" id="UP000178176"/>
    </source>
</evidence>
<keyword evidence="1" id="KW-0472">Membrane</keyword>
<keyword evidence="1" id="KW-1133">Transmembrane helix</keyword>
<name>A0A1F4YDJ9_9BACT</name>
<dbReference type="Proteomes" id="UP000178176">
    <property type="component" value="Unassembled WGS sequence"/>
</dbReference>
<keyword evidence="1" id="KW-0812">Transmembrane</keyword>
<gene>
    <name evidence="2" type="ORF">A2876_03410</name>
</gene>
<reference evidence="2 3" key="1">
    <citation type="journal article" date="2016" name="Nat. Commun.">
        <title>Thousands of microbial genomes shed light on interconnected biogeochemical processes in an aquifer system.</title>
        <authorList>
            <person name="Anantharaman K."/>
            <person name="Brown C.T."/>
            <person name="Hug L.A."/>
            <person name="Sharon I."/>
            <person name="Castelle C.J."/>
            <person name="Probst A.J."/>
            <person name="Thomas B.C."/>
            <person name="Singh A."/>
            <person name="Wilkins M.J."/>
            <person name="Karaoz U."/>
            <person name="Brodie E.L."/>
            <person name="Williams K.H."/>
            <person name="Hubbard S.S."/>
            <person name="Banfield J.F."/>
        </authorList>
    </citation>
    <scope>NUCLEOTIDE SEQUENCE [LARGE SCALE GENOMIC DNA]</scope>
</reference>
<sequence>MSESSLVHSLGDLSLQNPPRTKTILWIISLTAIAITIFSYFIFYLPVRNLFTSARSLQAEAARIPEYLKNQDLGGAQNQLGQVKSRIDETKRRLTAFSWTKVIPYFGNYYRDGLHGLVAAEELVSAGELGIQAIAPYADVIGLKGISGTGDGAKTAQDRINLILETIEKISPQLDQIGAHLSTAKKEADQIDPNRYPKTLKGTPLRAQISSSINLLDQASSLINDAQPFIESAPYILGMEKPRKYLVIFQNDAELRPTGGFMTAYAVISVDKGKINIMQSDDIYSLDAKFPGKIEAPEAIKKYLPKVPYWYIRDQNLSPDFKVSMDTFFPNYLKTKSPAVDGIISLDTQVLVDLLKITGPIGVSGFGNYSAEEDKRCNCPQVFYELEKFADVEGPVVWDSISGQIIVKPKNYGERKSFIGPMMYSVLTNVMAQPKSKMVDLFNTTMSLLQAKHIQFYFTESQIQSAVEAFNLAGRIRDFDGDYLLVVDTNFAGAKTNAWVTYTADQKIDVSSDGTITKTLTLTYKNPQAYFEDKETKLRLNGLFRDWLRVYVPKGSKLIEAKGFETGQTTGEDLGKTVFEGFFTLTPLNVKTVTFKYELPFKVKSPYKLLIQKQGGSKSFPYNIIINGSQNPEFLLSSDKELSLPY</sequence>
<dbReference type="Pfam" id="PF13196">
    <property type="entry name" value="DUF4012"/>
    <property type="match status" value="1"/>
</dbReference>
<evidence type="ECO:0000313" key="2">
    <source>
        <dbReference type="EMBL" id="OGC91964.1"/>
    </source>
</evidence>